<dbReference type="InterPro" id="IPR003399">
    <property type="entry name" value="Mce/MlaD"/>
</dbReference>
<feature type="region of interest" description="Disordered" evidence="1">
    <location>
        <begin position="330"/>
        <end position="377"/>
    </location>
</feature>
<gene>
    <name evidence="4" type="ORF">EDD33_0418</name>
</gene>
<dbReference type="Pfam" id="PF02470">
    <property type="entry name" value="MlaD"/>
    <property type="match status" value="1"/>
</dbReference>
<dbReference type="GO" id="GO:0005576">
    <property type="term" value="C:extracellular region"/>
    <property type="evidence" value="ECO:0007669"/>
    <property type="project" value="TreeGrafter"/>
</dbReference>
<dbReference type="PANTHER" id="PTHR33371">
    <property type="entry name" value="INTERMEMBRANE PHOSPHOLIPID TRANSPORT SYSTEM BINDING PROTEIN MLAD-RELATED"/>
    <property type="match status" value="1"/>
</dbReference>
<dbReference type="InterPro" id="IPR005693">
    <property type="entry name" value="Mce"/>
</dbReference>
<proteinExistence type="predicted"/>
<protein>
    <submittedName>
        <fullName evidence="4">Phospholipid/cholesterol/gamma-HCH transport system substrate-binding protein</fullName>
    </submittedName>
</protein>
<dbReference type="PANTHER" id="PTHR33371:SF16">
    <property type="entry name" value="MCE-FAMILY PROTEIN MCE3F"/>
    <property type="match status" value="1"/>
</dbReference>
<dbReference type="AlphaFoldDB" id="A0A3N2CQ21"/>
<dbReference type="NCBIfam" id="TIGR00996">
    <property type="entry name" value="Mtu_fam_mce"/>
    <property type="match status" value="1"/>
</dbReference>
<dbReference type="RefSeq" id="WP_123388910.1">
    <property type="nucleotide sequence ID" value="NZ_RKHO01000001.1"/>
</dbReference>
<keyword evidence="5" id="KW-1185">Reference proteome</keyword>
<evidence type="ECO:0000259" key="3">
    <source>
        <dbReference type="Pfam" id="PF11887"/>
    </source>
</evidence>
<dbReference type="OrthoDB" id="4741753at2"/>
<dbReference type="InterPro" id="IPR024516">
    <property type="entry name" value="Mce_C"/>
</dbReference>
<comment type="caution">
    <text evidence="4">The sequence shown here is derived from an EMBL/GenBank/DDBJ whole genome shotgun (WGS) entry which is preliminary data.</text>
</comment>
<reference evidence="4 5" key="1">
    <citation type="submission" date="2018-11" db="EMBL/GenBank/DDBJ databases">
        <title>Sequencing the genomes of 1000 actinobacteria strains.</title>
        <authorList>
            <person name="Klenk H.-P."/>
        </authorList>
    </citation>
    <scope>NUCLEOTIDE SEQUENCE [LARGE SCALE GENOMIC DNA]</scope>
    <source>
        <strain evidence="4 5">DSM 12652</strain>
    </source>
</reference>
<dbReference type="Proteomes" id="UP000281738">
    <property type="component" value="Unassembled WGS sequence"/>
</dbReference>
<dbReference type="Pfam" id="PF11887">
    <property type="entry name" value="Mce4_CUP1"/>
    <property type="match status" value="1"/>
</dbReference>
<name>A0A3N2CQ21_9ACTN</name>
<organism evidence="4 5">
    <name type="scientific">Nocardioides aurantiacus</name>
    <dbReference type="NCBI Taxonomy" id="86796"/>
    <lineage>
        <taxon>Bacteria</taxon>
        <taxon>Bacillati</taxon>
        <taxon>Actinomycetota</taxon>
        <taxon>Actinomycetes</taxon>
        <taxon>Propionibacteriales</taxon>
        <taxon>Nocardioidaceae</taxon>
        <taxon>Nocardioides</taxon>
    </lineage>
</organism>
<sequence>MITARTKRQLLIFLVITVVGVTYVGARYARLDRLFYDSSYSVTAHFKESGGIFTDAEVTYRGVQVGRVEELKLTDAGVDVVLSIEKDHDDIPADSLALVGNKSAVGEQYVELQPQSDQKPYLKEKSEIAADKTSVPVSTTEILTNLDNLVQSVPQSDLRTVVAESGAAFQGAGPDLARIIDTSTSFIDTANANFETTQKLIRDSRVLLQTQVDKESAIRSFSRDLSLFTGTVADSDRDLRRLIDEGSATANELRRFLENNRVNLGELISQLVTTNEVVVKHLDGIRQVLVIYPYVVAGGYTVAARQTTGEDKGAYNARFGLILQQQSPTCSQGYLPKRDPRTDREDRPLPEDVGCRESGTNLRGAEKTPSNRTGTAYRSPVATYDAETGDVQWTDPADGQVAYDGGAAKLFGDDSWKWTLLQPALPDDQE</sequence>
<feature type="domain" description="Mce/MlaD" evidence="2">
    <location>
        <begin position="39"/>
        <end position="114"/>
    </location>
</feature>
<evidence type="ECO:0000313" key="4">
    <source>
        <dbReference type="EMBL" id="ROR89589.1"/>
    </source>
</evidence>
<evidence type="ECO:0000259" key="2">
    <source>
        <dbReference type="Pfam" id="PF02470"/>
    </source>
</evidence>
<evidence type="ECO:0000256" key="1">
    <source>
        <dbReference type="SAM" id="MobiDB-lite"/>
    </source>
</evidence>
<feature type="domain" description="Mammalian cell entry C-terminal" evidence="3">
    <location>
        <begin position="122"/>
        <end position="287"/>
    </location>
</feature>
<evidence type="ECO:0000313" key="5">
    <source>
        <dbReference type="Proteomes" id="UP000281738"/>
    </source>
</evidence>
<feature type="compositionally biased region" description="Basic and acidic residues" evidence="1">
    <location>
        <begin position="336"/>
        <end position="355"/>
    </location>
</feature>
<accession>A0A3N2CQ21</accession>
<dbReference type="EMBL" id="RKHO01000001">
    <property type="protein sequence ID" value="ROR89589.1"/>
    <property type="molecule type" value="Genomic_DNA"/>
</dbReference>
<dbReference type="InterPro" id="IPR052336">
    <property type="entry name" value="MlaD_Phospholipid_Transporter"/>
</dbReference>